<proteinExistence type="predicted"/>
<reference evidence="1" key="2">
    <citation type="submission" date="2020-11" db="EMBL/GenBank/DDBJ databases">
        <authorList>
            <person name="McCartney M.A."/>
            <person name="Auch B."/>
            <person name="Kono T."/>
            <person name="Mallez S."/>
            <person name="Becker A."/>
            <person name="Gohl D.M."/>
            <person name="Silverstein K.A.T."/>
            <person name="Koren S."/>
            <person name="Bechman K.B."/>
            <person name="Herman A."/>
            <person name="Abrahante J.E."/>
            <person name="Garbe J."/>
        </authorList>
    </citation>
    <scope>NUCLEOTIDE SEQUENCE</scope>
    <source>
        <strain evidence="1">Duluth1</strain>
        <tissue evidence="1">Whole animal</tissue>
    </source>
</reference>
<reference evidence="1" key="1">
    <citation type="journal article" date="2019" name="bioRxiv">
        <title>The Genome of the Zebra Mussel, Dreissena polymorpha: A Resource for Invasive Species Research.</title>
        <authorList>
            <person name="McCartney M.A."/>
            <person name="Auch B."/>
            <person name="Kono T."/>
            <person name="Mallez S."/>
            <person name="Zhang Y."/>
            <person name="Obille A."/>
            <person name="Becker A."/>
            <person name="Abrahante J.E."/>
            <person name="Garbe J."/>
            <person name="Badalamenti J.P."/>
            <person name="Herman A."/>
            <person name="Mangelson H."/>
            <person name="Liachko I."/>
            <person name="Sullivan S."/>
            <person name="Sone E.D."/>
            <person name="Koren S."/>
            <person name="Silverstein K.A.T."/>
            <person name="Beckman K.B."/>
            <person name="Gohl D.M."/>
        </authorList>
    </citation>
    <scope>NUCLEOTIDE SEQUENCE</scope>
    <source>
        <strain evidence="1">Duluth1</strain>
        <tissue evidence="1">Whole animal</tissue>
    </source>
</reference>
<protein>
    <submittedName>
        <fullName evidence="1">Uncharacterized protein</fullName>
    </submittedName>
</protein>
<comment type="caution">
    <text evidence="1">The sequence shown here is derived from an EMBL/GenBank/DDBJ whole genome shotgun (WGS) entry which is preliminary data.</text>
</comment>
<dbReference type="AlphaFoldDB" id="A0A9D4FDK1"/>
<sequence>MAMIDSSNLVVFPSRPRRMHQQTGRNYDEEGARNLELCGILKTLGAYTGYEGVSIAAGVVR</sequence>
<accession>A0A9D4FDK1</accession>
<keyword evidence="2" id="KW-1185">Reference proteome</keyword>
<dbReference type="EMBL" id="JAIWYP010000007">
    <property type="protein sequence ID" value="KAH3795448.1"/>
    <property type="molecule type" value="Genomic_DNA"/>
</dbReference>
<evidence type="ECO:0000313" key="1">
    <source>
        <dbReference type="EMBL" id="KAH3795448.1"/>
    </source>
</evidence>
<dbReference type="Proteomes" id="UP000828390">
    <property type="component" value="Unassembled WGS sequence"/>
</dbReference>
<gene>
    <name evidence="1" type="ORF">DPMN_148999</name>
</gene>
<name>A0A9D4FDK1_DREPO</name>
<evidence type="ECO:0000313" key="2">
    <source>
        <dbReference type="Proteomes" id="UP000828390"/>
    </source>
</evidence>
<organism evidence="1 2">
    <name type="scientific">Dreissena polymorpha</name>
    <name type="common">Zebra mussel</name>
    <name type="synonym">Mytilus polymorpha</name>
    <dbReference type="NCBI Taxonomy" id="45954"/>
    <lineage>
        <taxon>Eukaryota</taxon>
        <taxon>Metazoa</taxon>
        <taxon>Spiralia</taxon>
        <taxon>Lophotrochozoa</taxon>
        <taxon>Mollusca</taxon>
        <taxon>Bivalvia</taxon>
        <taxon>Autobranchia</taxon>
        <taxon>Heteroconchia</taxon>
        <taxon>Euheterodonta</taxon>
        <taxon>Imparidentia</taxon>
        <taxon>Neoheterodontei</taxon>
        <taxon>Myida</taxon>
        <taxon>Dreissenoidea</taxon>
        <taxon>Dreissenidae</taxon>
        <taxon>Dreissena</taxon>
    </lineage>
</organism>